<dbReference type="InterPro" id="IPR021799">
    <property type="entry name" value="PIN-like_prokaryotic"/>
</dbReference>
<dbReference type="PANTHER" id="PTHR39550:SF1">
    <property type="entry name" value="SLL0658 PROTEIN"/>
    <property type="match status" value="1"/>
</dbReference>
<evidence type="ECO:0000313" key="2">
    <source>
        <dbReference type="Proteomes" id="UP001054801"/>
    </source>
</evidence>
<accession>A0ABY3SW48</accession>
<dbReference type="RefSeq" id="WP_236497915.1">
    <property type="nucleotide sequence ID" value="NZ_CP091244.1"/>
</dbReference>
<sequence length="166" mass="17980">MSGIVIADSSPLIGLARINQLELLHLLYTEIWIPPAVYAELKPDAQRPGSQKLKAALEAGWLHIANSEQFSAETYAELRQTLDMGESEAIALAEAMNARFLLIDERKGREVAIRRGVPIAGIGAVLLAAKRHGYILSVAVELGALKKAGYRLSAALIRKLLELAGE</sequence>
<proteinExistence type="predicted"/>
<organism evidence="1 2">
    <name type="scientific">Thiothrix winogradskyi</name>
    <dbReference type="NCBI Taxonomy" id="96472"/>
    <lineage>
        <taxon>Bacteria</taxon>
        <taxon>Pseudomonadati</taxon>
        <taxon>Pseudomonadota</taxon>
        <taxon>Gammaproteobacteria</taxon>
        <taxon>Thiotrichales</taxon>
        <taxon>Thiotrichaceae</taxon>
        <taxon>Thiothrix</taxon>
    </lineage>
</organism>
<protein>
    <submittedName>
        <fullName evidence="1">DUF3368 domain-containing protein</fullName>
    </submittedName>
</protein>
<dbReference type="PANTHER" id="PTHR39550">
    <property type="entry name" value="SLL0658 PROTEIN"/>
    <property type="match status" value="1"/>
</dbReference>
<dbReference type="Pfam" id="PF11848">
    <property type="entry name" value="DUF3368"/>
    <property type="match status" value="1"/>
</dbReference>
<keyword evidence="2" id="KW-1185">Reference proteome</keyword>
<gene>
    <name evidence="1" type="ORF">L2Y54_17515</name>
</gene>
<dbReference type="EMBL" id="CP091244">
    <property type="protein sequence ID" value="UJS23717.1"/>
    <property type="molecule type" value="Genomic_DNA"/>
</dbReference>
<name>A0ABY3SW48_9GAMM</name>
<reference evidence="1" key="1">
    <citation type="journal article" date="2022" name="Microorganisms">
        <title>Two New Species of Filamentous Sulfur Bacteria of the Genus Thiothrix, Thiothrix winogradskyi sp. nov. and 'Candidatus Thiothrix sulfatifontis' sp. nov.</title>
        <authorList>
            <person name="Ravin N.V."/>
            <person name="Rossetti S."/>
            <person name="Beletsky A.V."/>
            <person name="Kadnikov V.V."/>
            <person name="Rudenko T.S."/>
            <person name="Smolyakov D.D."/>
            <person name="Moskvitina M.I."/>
            <person name="Gureeva M.V."/>
            <person name="Mardanov A.V."/>
            <person name="Grabovich M.Y."/>
        </authorList>
    </citation>
    <scope>NUCLEOTIDE SEQUENCE</scope>
    <source>
        <strain evidence="1">CT3</strain>
    </source>
</reference>
<dbReference type="Proteomes" id="UP001054801">
    <property type="component" value="Chromosome"/>
</dbReference>
<evidence type="ECO:0000313" key="1">
    <source>
        <dbReference type="EMBL" id="UJS23717.1"/>
    </source>
</evidence>